<evidence type="ECO:0000256" key="15">
    <source>
        <dbReference type="ARBA" id="ARBA00032932"/>
    </source>
</evidence>
<evidence type="ECO:0000256" key="13">
    <source>
        <dbReference type="ARBA" id="ARBA00023316"/>
    </source>
</evidence>
<evidence type="ECO:0000256" key="9">
    <source>
        <dbReference type="ARBA" id="ARBA00022984"/>
    </source>
</evidence>
<comment type="catalytic activity">
    <reaction evidence="16 17">
        <text>di-trans,octa-cis-undecaprenyl diphosphate + H2O = di-trans,octa-cis-undecaprenyl phosphate + phosphate + H(+)</text>
        <dbReference type="Rhea" id="RHEA:28094"/>
        <dbReference type="ChEBI" id="CHEBI:15377"/>
        <dbReference type="ChEBI" id="CHEBI:15378"/>
        <dbReference type="ChEBI" id="CHEBI:43474"/>
        <dbReference type="ChEBI" id="CHEBI:58405"/>
        <dbReference type="ChEBI" id="CHEBI:60392"/>
        <dbReference type="EC" id="3.6.1.27"/>
    </reaction>
</comment>
<evidence type="ECO:0000256" key="16">
    <source>
        <dbReference type="ARBA" id="ARBA00047594"/>
    </source>
</evidence>
<dbReference type="GO" id="GO:0005886">
    <property type="term" value="C:plasma membrane"/>
    <property type="evidence" value="ECO:0007669"/>
    <property type="project" value="UniProtKB-SubCell"/>
</dbReference>
<gene>
    <name evidence="17" type="primary">uppP</name>
    <name evidence="18" type="ORF">SAMN05192585_1189</name>
</gene>
<evidence type="ECO:0000256" key="11">
    <source>
        <dbReference type="ARBA" id="ARBA00023136"/>
    </source>
</evidence>
<keyword evidence="10 17" id="KW-1133">Transmembrane helix</keyword>
<dbReference type="RefSeq" id="WP_092640306.1">
    <property type="nucleotide sequence ID" value="NZ_FNID01000018.1"/>
</dbReference>
<evidence type="ECO:0000256" key="4">
    <source>
        <dbReference type="ARBA" id="ARBA00021581"/>
    </source>
</evidence>
<keyword evidence="13 17" id="KW-0961">Cell wall biogenesis/degradation</keyword>
<dbReference type="Proteomes" id="UP000199182">
    <property type="component" value="Unassembled WGS sequence"/>
</dbReference>
<evidence type="ECO:0000313" key="19">
    <source>
        <dbReference type="Proteomes" id="UP000199182"/>
    </source>
</evidence>
<proteinExistence type="inferred from homology"/>
<comment type="miscellaneous">
    <text evidence="17">Bacitracin is thought to be involved in the inhibition of peptidoglycan synthesis by sequestering undecaprenyl diphosphate, thereby reducing the pool of lipid carrier available.</text>
</comment>
<dbReference type="GO" id="GO:0008360">
    <property type="term" value="P:regulation of cell shape"/>
    <property type="evidence" value="ECO:0007669"/>
    <property type="project" value="UniProtKB-KW"/>
</dbReference>
<feature type="transmembrane region" description="Helical" evidence="17">
    <location>
        <begin position="124"/>
        <end position="145"/>
    </location>
</feature>
<evidence type="ECO:0000256" key="7">
    <source>
        <dbReference type="ARBA" id="ARBA00022801"/>
    </source>
</evidence>
<dbReference type="GO" id="GO:0009252">
    <property type="term" value="P:peptidoglycan biosynthetic process"/>
    <property type="evidence" value="ECO:0007669"/>
    <property type="project" value="UniProtKB-KW"/>
</dbReference>
<evidence type="ECO:0000256" key="10">
    <source>
        <dbReference type="ARBA" id="ARBA00022989"/>
    </source>
</evidence>
<dbReference type="GO" id="GO:0046677">
    <property type="term" value="P:response to antibiotic"/>
    <property type="evidence" value="ECO:0007669"/>
    <property type="project" value="UniProtKB-UniRule"/>
</dbReference>
<evidence type="ECO:0000256" key="3">
    <source>
        <dbReference type="ARBA" id="ARBA00012374"/>
    </source>
</evidence>
<evidence type="ECO:0000256" key="5">
    <source>
        <dbReference type="ARBA" id="ARBA00022475"/>
    </source>
</evidence>
<organism evidence="18 19">
    <name type="scientific">Acetanaerobacterium elongatum</name>
    <dbReference type="NCBI Taxonomy" id="258515"/>
    <lineage>
        <taxon>Bacteria</taxon>
        <taxon>Bacillati</taxon>
        <taxon>Bacillota</taxon>
        <taxon>Clostridia</taxon>
        <taxon>Eubacteriales</taxon>
        <taxon>Oscillospiraceae</taxon>
        <taxon>Acetanaerobacterium</taxon>
    </lineage>
</organism>
<accession>A0A1H0AZS0</accession>
<keyword evidence="8 17" id="KW-0133">Cell shape</keyword>
<protein>
    <recommendedName>
        <fullName evidence="4 17">Undecaprenyl-diphosphatase</fullName>
        <ecNumber evidence="3 17">3.6.1.27</ecNumber>
    </recommendedName>
    <alternativeName>
        <fullName evidence="15 17">Bacitracin resistance protein</fullName>
    </alternativeName>
    <alternativeName>
        <fullName evidence="14 17">Undecaprenyl pyrophosphate phosphatase</fullName>
    </alternativeName>
</protein>
<feature type="transmembrane region" description="Helical" evidence="17">
    <location>
        <begin position="41"/>
        <end position="65"/>
    </location>
</feature>
<evidence type="ECO:0000256" key="8">
    <source>
        <dbReference type="ARBA" id="ARBA00022960"/>
    </source>
</evidence>
<keyword evidence="9 17" id="KW-0573">Peptidoglycan synthesis</keyword>
<evidence type="ECO:0000256" key="2">
    <source>
        <dbReference type="ARBA" id="ARBA00010621"/>
    </source>
</evidence>
<feature type="transmembrane region" description="Helical" evidence="17">
    <location>
        <begin position="224"/>
        <end position="244"/>
    </location>
</feature>
<feature type="transmembrane region" description="Helical" evidence="17">
    <location>
        <begin position="94"/>
        <end position="112"/>
    </location>
</feature>
<sequence>MTILNAILQGILQGITEFLPVSSDGHLSLYQHFTKTSGNGALMFTVMLHLGTLIAVFVAYHSLIWDLILEFFRMIGDIFTGKFSLRKLNPDRRMILMILVATLPLAAFYFVKDFFTSLAEDNDIVVEGVLFLFTGIMLFLADRCFKGDKTAKNMRYGDALLIGTFQGLAALPAVSRSGSTISIALLRGYSREYAVAFSFILGIPAILGANIFEFGDALSQSSNINWLPIIIGIICSAVVGFFAIKLLAWMVKSDKLSIFAYYTLALGVLVIIIGAIEHITGSNFVDLISSMIA</sequence>
<keyword evidence="19" id="KW-1185">Reference proteome</keyword>
<evidence type="ECO:0000256" key="17">
    <source>
        <dbReference type="HAMAP-Rule" id="MF_01006"/>
    </source>
</evidence>
<dbReference type="GO" id="GO:0050380">
    <property type="term" value="F:undecaprenyl-diphosphatase activity"/>
    <property type="evidence" value="ECO:0007669"/>
    <property type="project" value="UniProtKB-UniRule"/>
</dbReference>
<dbReference type="STRING" id="258515.SAMN05192585_1189"/>
<keyword evidence="12 17" id="KW-0046">Antibiotic resistance</keyword>
<keyword evidence="11 17" id="KW-0472">Membrane</keyword>
<reference evidence="18 19" key="1">
    <citation type="submission" date="2016-10" db="EMBL/GenBank/DDBJ databases">
        <authorList>
            <person name="de Groot N.N."/>
        </authorList>
    </citation>
    <scope>NUCLEOTIDE SEQUENCE [LARGE SCALE GENOMIC DNA]</scope>
    <source>
        <strain evidence="18 19">CGMCC 1.5012</strain>
    </source>
</reference>
<evidence type="ECO:0000256" key="14">
    <source>
        <dbReference type="ARBA" id="ARBA00032707"/>
    </source>
</evidence>
<comment type="function">
    <text evidence="17">Catalyzes the dephosphorylation of undecaprenyl diphosphate (UPP). Confers resistance to bacitracin.</text>
</comment>
<name>A0A1H0AZS0_9FIRM</name>
<dbReference type="InterPro" id="IPR003824">
    <property type="entry name" value="UppP"/>
</dbReference>
<comment type="subcellular location">
    <subcellularLocation>
        <location evidence="1 17">Cell membrane</location>
        <topology evidence="1 17">Multi-pass membrane protein</topology>
    </subcellularLocation>
</comment>
<evidence type="ECO:0000256" key="6">
    <source>
        <dbReference type="ARBA" id="ARBA00022692"/>
    </source>
</evidence>
<feature type="transmembrane region" description="Helical" evidence="17">
    <location>
        <begin position="256"/>
        <end position="276"/>
    </location>
</feature>
<evidence type="ECO:0000313" key="18">
    <source>
        <dbReference type="EMBL" id="SDN38967.1"/>
    </source>
</evidence>
<comment type="similarity">
    <text evidence="2 17">Belongs to the UppP family.</text>
</comment>
<evidence type="ECO:0000256" key="12">
    <source>
        <dbReference type="ARBA" id="ARBA00023251"/>
    </source>
</evidence>
<dbReference type="AlphaFoldDB" id="A0A1H0AZS0"/>
<dbReference type="Pfam" id="PF02673">
    <property type="entry name" value="BacA"/>
    <property type="match status" value="1"/>
</dbReference>
<dbReference type="HAMAP" id="MF_01006">
    <property type="entry name" value="Undec_diphosphatase"/>
    <property type="match status" value="1"/>
</dbReference>
<dbReference type="OrthoDB" id="9808289at2"/>
<dbReference type="EC" id="3.6.1.27" evidence="3 17"/>
<feature type="transmembrane region" description="Helical" evidence="17">
    <location>
        <begin position="193"/>
        <end position="212"/>
    </location>
</feature>
<keyword evidence="5 17" id="KW-1003">Cell membrane</keyword>
<keyword evidence="7 17" id="KW-0378">Hydrolase</keyword>
<keyword evidence="6 17" id="KW-0812">Transmembrane</keyword>
<dbReference type="GO" id="GO:0071555">
    <property type="term" value="P:cell wall organization"/>
    <property type="evidence" value="ECO:0007669"/>
    <property type="project" value="UniProtKB-KW"/>
</dbReference>
<evidence type="ECO:0000256" key="1">
    <source>
        <dbReference type="ARBA" id="ARBA00004651"/>
    </source>
</evidence>
<dbReference type="PANTHER" id="PTHR30622">
    <property type="entry name" value="UNDECAPRENYL-DIPHOSPHATASE"/>
    <property type="match status" value="1"/>
</dbReference>
<dbReference type="PANTHER" id="PTHR30622:SF4">
    <property type="entry name" value="UNDECAPRENYL-DIPHOSPHATASE"/>
    <property type="match status" value="1"/>
</dbReference>
<dbReference type="EMBL" id="FNID01000018">
    <property type="protein sequence ID" value="SDN38967.1"/>
    <property type="molecule type" value="Genomic_DNA"/>
</dbReference>